<evidence type="ECO:0000256" key="6">
    <source>
        <dbReference type="ARBA" id="ARBA00023136"/>
    </source>
</evidence>
<dbReference type="InterPro" id="IPR035906">
    <property type="entry name" value="MetI-like_sf"/>
</dbReference>
<reference evidence="10" key="1">
    <citation type="journal article" date="2019" name="Int. J. Syst. Evol. Microbiol.">
        <title>The Global Catalogue of Microorganisms (GCM) 10K type strain sequencing project: providing services to taxonomists for standard genome sequencing and annotation.</title>
        <authorList>
            <consortium name="The Broad Institute Genomics Platform"/>
            <consortium name="The Broad Institute Genome Sequencing Center for Infectious Disease"/>
            <person name="Wu L."/>
            <person name="Ma J."/>
        </authorList>
    </citation>
    <scope>NUCLEOTIDE SEQUENCE [LARGE SCALE GENOMIC DNA]</scope>
    <source>
        <strain evidence="10">CGMCC 1.12769</strain>
    </source>
</reference>
<sequence>MPTLDRPTSYKSHKRRQIWAGYLFILPAILGILIFTLAPLLYSFYLSFTNWTVLAPKKWIGFENYRKVFMEDYFFVKSLKVTAYYSIGSVVAIVIFCFTIAMLLNSVKRAKAFFRAVFYLPTVIPMLAGAICWIWMFNVDFGIINYALGFLGIDKQYWVGAPGSVIPSLIIIAVWGAGNVIVIFMAGMQDVPRHLLEAVEIDGGGWWKKLTSVTIPLISPVIFYNIILAFINSLTAFTQTYVLGRNGGGPNDSALFYSFLIYREAFKYQNMGYACALAMVLFVIVGFFTYLLFKLSSTWVHYEGGSKR</sequence>
<protein>
    <submittedName>
        <fullName evidence="9">ABC transporter permease protein YesP</fullName>
    </submittedName>
</protein>
<feature type="transmembrane region" description="Helical" evidence="7">
    <location>
        <begin position="116"/>
        <end position="137"/>
    </location>
</feature>
<feature type="transmembrane region" description="Helical" evidence="7">
    <location>
        <begin position="157"/>
        <end position="186"/>
    </location>
</feature>
<keyword evidence="10" id="KW-1185">Reference proteome</keyword>
<dbReference type="PROSITE" id="PS50928">
    <property type="entry name" value="ABC_TM1"/>
    <property type="match status" value="1"/>
</dbReference>
<keyword evidence="4 7" id="KW-0812">Transmembrane</keyword>
<accession>A0ABQ1Y822</accession>
<comment type="subcellular location">
    <subcellularLocation>
        <location evidence="1 7">Cell membrane</location>
        <topology evidence="1 7">Multi-pass membrane protein</topology>
    </subcellularLocation>
</comment>
<dbReference type="PANTHER" id="PTHR30193:SF1">
    <property type="entry name" value="ABC TRANSPORTER PERMEASE PROTEIN YESP-RELATED"/>
    <property type="match status" value="1"/>
</dbReference>
<dbReference type="PANTHER" id="PTHR30193">
    <property type="entry name" value="ABC TRANSPORTER PERMEASE PROTEIN"/>
    <property type="match status" value="1"/>
</dbReference>
<keyword evidence="3" id="KW-1003">Cell membrane</keyword>
<dbReference type="Pfam" id="PF00528">
    <property type="entry name" value="BPD_transp_1"/>
    <property type="match status" value="1"/>
</dbReference>
<name>A0ABQ1Y822_9BACL</name>
<feature type="transmembrane region" description="Helical" evidence="7">
    <location>
        <begin position="83"/>
        <end position="104"/>
    </location>
</feature>
<evidence type="ECO:0000256" key="2">
    <source>
        <dbReference type="ARBA" id="ARBA00022448"/>
    </source>
</evidence>
<dbReference type="EMBL" id="BMFT01000001">
    <property type="protein sequence ID" value="GGH15018.1"/>
    <property type="molecule type" value="Genomic_DNA"/>
</dbReference>
<dbReference type="Gene3D" id="1.10.3720.10">
    <property type="entry name" value="MetI-like"/>
    <property type="match status" value="1"/>
</dbReference>
<feature type="transmembrane region" description="Helical" evidence="7">
    <location>
        <begin position="217"/>
        <end position="237"/>
    </location>
</feature>
<feature type="domain" description="ABC transmembrane type-1" evidence="8">
    <location>
        <begin position="79"/>
        <end position="292"/>
    </location>
</feature>
<keyword evidence="2 7" id="KW-0813">Transport</keyword>
<gene>
    <name evidence="9" type="primary">yesP</name>
    <name evidence="9" type="ORF">GCM10008013_09000</name>
</gene>
<comment type="similarity">
    <text evidence="7">Belongs to the binding-protein-dependent transport system permease family.</text>
</comment>
<evidence type="ECO:0000313" key="10">
    <source>
        <dbReference type="Proteomes" id="UP000659344"/>
    </source>
</evidence>
<organism evidence="9 10">
    <name type="scientific">Paenibacillus segetis</name>
    <dbReference type="NCBI Taxonomy" id="1325360"/>
    <lineage>
        <taxon>Bacteria</taxon>
        <taxon>Bacillati</taxon>
        <taxon>Bacillota</taxon>
        <taxon>Bacilli</taxon>
        <taxon>Bacillales</taxon>
        <taxon>Paenibacillaceae</taxon>
        <taxon>Paenibacillus</taxon>
    </lineage>
</organism>
<evidence type="ECO:0000313" key="9">
    <source>
        <dbReference type="EMBL" id="GGH15018.1"/>
    </source>
</evidence>
<dbReference type="Proteomes" id="UP000659344">
    <property type="component" value="Unassembled WGS sequence"/>
</dbReference>
<evidence type="ECO:0000256" key="1">
    <source>
        <dbReference type="ARBA" id="ARBA00004651"/>
    </source>
</evidence>
<dbReference type="SUPFAM" id="SSF160964">
    <property type="entry name" value="MalF N-terminal region-like"/>
    <property type="match status" value="1"/>
</dbReference>
<evidence type="ECO:0000256" key="5">
    <source>
        <dbReference type="ARBA" id="ARBA00022989"/>
    </source>
</evidence>
<dbReference type="InterPro" id="IPR051393">
    <property type="entry name" value="ABC_transporter_permease"/>
</dbReference>
<feature type="transmembrane region" description="Helical" evidence="7">
    <location>
        <begin position="21"/>
        <end position="45"/>
    </location>
</feature>
<keyword evidence="6 7" id="KW-0472">Membrane</keyword>
<evidence type="ECO:0000259" key="8">
    <source>
        <dbReference type="PROSITE" id="PS50928"/>
    </source>
</evidence>
<dbReference type="SUPFAM" id="SSF161098">
    <property type="entry name" value="MetI-like"/>
    <property type="match status" value="1"/>
</dbReference>
<evidence type="ECO:0000256" key="4">
    <source>
        <dbReference type="ARBA" id="ARBA00022692"/>
    </source>
</evidence>
<dbReference type="Gene3D" id="1.20.58.370">
    <property type="entry name" value="MalF N-terminal region-like"/>
    <property type="match status" value="1"/>
</dbReference>
<keyword evidence="5 7" id="KW-1133">Transmembrane helix</keyword>
<dbReference type="InterPro" id="IPR000515">
    <property type="entry name" value="MetI-like"/>
</dbReference>
<dbReference type="CDD" id="cd06261">
    <property type="entry name" value="TM_PBP2"/>
    <property type="match status" value="1"/>
</dbReference>
<evidence type="ECO:0000256" key="3">
    <source>
        <dbReference type="ARBA" id="ARBA00022475"/>
    </source>
</evidence>
<proteinExistence type="inferred from homology"/>
<dbReference type="InterPro" id="IPR035277">
    <property type="entry name" value="MalF_N"/>
</dbReference>
<comment type="caution">
    <text evidence="9">The sequence shown here is derived from an EMBL/GenBank/DDBJ whole genome shotgun (WGS) entry which is preliminary data.</text>
</comment>
<dbReference type="RefSeq" id="WP_188536220.1">
    <property type="nucleotide sequence ID" value="NZ_BMFT01000001.1"/>
</dbReference>
<feature type="transmembrane region" description="Helical" evidence="7">
    <location>
        <begin position="271"/>
        <end position="293"/>
    </location>
</feature>
<evidence type="ECO:0000256" key="7">
    <source>
        <dbReference type="RuleBase" id="RU363032"/>
    </source>
</evidence>